<comment type="caution">
    <text evidence="1">The sequence shown here is derived from an EMBL/GenBank/DDBJ whole genome shotgun (WGS) entry which is preliminary data.</text>
</comment>
<sequence length="360" mass="39363">MADTTMSQPPIYFPPPPTTAAVTDSNKTTPFKINFKTRPGTSDSSASAFTASSFQKPQKQPRPILKHPKSKINSTKRTRQYILLTQLLLSFTILILAVIFAYCAALPHSDNIEGPTASSTASPAQSTTPTSPPLALRDTPLDPKQLDQAVNDARVEDAENNALFSTRSARAALTFYTATLPLLTMAHTTTELLISLVRSETSQHTAIGDVLRSSQQRRITTLVSFTTSSLLAVGWLIMQLFWTNCEINPFLGPAADKGEAVCPVQIRGHRMGGVSQLSVGKVVLGWIVVAVYVSYCAYLYLRVGVFNSKRRVVDLSAGNKMSSFRRRARFERGEPEETEAGRKSVESVVIGIDIEKGVRQ</sequence>
<organism evidence="1 2">
    <name type="scientific">Neophaeococcomyces mojaviensis</name>
    <dbReference type="NCBI Taxonomy" id="3383035"/>
    <lineage>
        <taxon>Eukaryota</taxon>
        <taxon>Fungi</taxon>
        <taxon>Dikarya</taxon>
        <taxon>Ascomycota</taxon>
        <taxon>Pezizomycotina</taxon>
        <taxon>Eurotiomycetes</taxon>
        <taxon>Chaetothyriomycetidae</taxon>
        <taxon>Chaetothyriales</taxon>
        <taxon>Chaetothyriales incertae sedis</taxon>
        <taxon>Neophaeococcomyces</taxon>
    </lineage>
</organism>
<dbReference type="EMBL" id="JAPDRQ010000161">
    <property type="protein sequence ID" value="KAJ9653250.1"/>
    <property type="molecule type" value="Genomic_DNA"/>
</dbReference>
<evidence type="ECO:0000313" key="2">
    <source>
        <dbReference type="Proteomes" id="UP001172386"/>
    </source>
</evidence>
<accession>A0ACC2ZZS7</accession>
<reference evidence="1" key="1">
    <citation type="submission" date="2022-10" db="EMBL/GenBank/DDBJ databases">
        <title>Culturing micro-colonial fungi from biological soil crusts in the Mojave desert and describing Neophaeococcomyces mojavensis, and introducing the new genera and species Taxawa tesnikishii.</title>
        <authorList>
            <person name="Kurbessoian T."/>
            <person name="Stajich J.E."/>
        </authorList>
    </citation>
    <scope>NUCLEOTIDE SEQUENCE</scope>
    <source>
        <strain evidence="1">JES_112</strain>
    </source>
</reference>
<proteinExistence type="predicted"/>
<dbReference type="Proteomes" id="UP001172386">
    <property type="component" value="Unassembled WGS sequence"/>
</dbReference>
<gene>
    <name evidence="1" type="ORF">H2198_007553</name>
</gene>
<keyword evidence="2" id="KW-1185">Reference proteome</keyword>
<name>A0ACC2ZZS7_9EURO</name>
<protein>
    <submittedName>
        <fullName evidence="1">Uncharacterized protein</fullName>
    </submittedName>
</protein>
<evidence type="ECO:0000313" key="1">
    <source>
        <dbReference type="EMBL" id="KAJ9653250.1"/>
    </source>
</evidence>